<feature type="domain" description="GST C-terminal" evidence="5">
    <location>
        <begin position="84"/>
        <end position="207"/>
    </location>
</feature>
<dbReference type="GO" id="GO:0004364">
    <property type="term" value="F:glutathione transferase activity"/>
    <property type="evidence" value="ECO:0007669"/>
    <property type="project" value="UniProtKB-EC"/>
</dbReference>
<protein>
    <recommendedName>
        <fullName evidence="1">glutathione transferase</fullName>
        <ecNumber evidence="1">2.5.1.18</ecNumber>
    </recommendedName>
</protein>
<dbReference type="STRING" id="1400863.BN873_90040"/>
<dbReference type="OrthoDB" id="9782992at2"/>
<accession>W6MBG5</accession>
<dbReference type="InterPro" id="IPR036249">
    <property type="entry name" value="Thioredoxin-like_sf"/>
</dbReference>
<evidence type="ECO:0000256" key="3">
    <source>
        <dbReference type="ARBA" id="ARBA00047960"/>
    </source>
</evidence>
<feature type="domain" description="GST N-terminal" evidence="4">
    <location>
        <begin position="1"/>
        <end position="80"/>
    </location>
</feature>
<reference evidence="6" key="2">
    <citation type="submission" date="2014-03" db="EMBL/GenBank/DDBJ databases">
        <title>Candidatus Competibacter-lineage genomes retrieved from metagenomes reveal functional metabolic diversity.</title>
        <authorList>
            <person name="McIlroy S.J."/>
            <person name="Albertsen M."/>
            <person name="Andresen E.K."/>
            <person name="Saunders A.M."/>
            <person name="Kristiansen R."/>
            <person name="Stokholm-Bjerregaard M."/>
            <person name="Nielsen K.L."/>
            <person name="Nielsen P.H."/>
        </authorList>
    </citation>
    <scope>NUCLEOTIDE SEQUENCE</scope>
    <source>
        <strain evidence="6">Run_A_D11</strain>
    </source>
</reference>
<dbReference type="PROSITE" id="PS50404">
    <property type="entry name" value="GST_NTER"/>
    <property type="match status" value="1"/>
</dbReference>
<dbReference type="InterPro" id="IPR036282">
    <property type="entry name" value="Glutathione-S-Trfase_C_sf"/>
</dbReference>
<keyword evidence="2" id="KW-0808">Transferase</keyword>
<dbReference type="Gene3D" id="3.40.30.10">
    <property type="entry name" value="Glutaredoxin"/>
    <property type="match status" value="1"/>
</dbReference>
<dbReference type="PANTHER" id="PTHR43968">
    <property type="match status" value="1"/>
</dbReference>
<proteinExistence type="predicted"/>
<evidence type="ECO:0000256" key="2">
    <source>
        <dbReference type="ARBA" id="ARBA00022679"/>
    </source>
</evidence>
<keyword evidence="7" id="KW-1185">Reference proteome</keyword>
<dbReference type="Gene3D" id="1.20.1050.10">
    <property type="match status" value="1"/>
</dbReference>
<dbReference type="CDD" id="cd00299">
    <property type="entry name" value="GST_C_family"/>
    <property type="match status" value="1"/>
</dbReference>
<dbReference type="InterPro" id="IPR010987">
    <property type="entry name" value="Glutathione-S-Trfase_C-like"/>
</dbReference>
<dbReference type="InterPro" id="IPR050983">
    <property type="entry name" value="GST_Omega/HSP26"/>
</dbReference>
<sequence>MAYQLISFVLCPFVQRAVIALKEKRVAFEITYIDLQNPPAWFLAISPMGKVPVLRVDSGGVLFESAVINEYLDETNPPALHPQDPWRRAHNRAWIEFGSNLIGRQYRMLTAPDQATLLRERDGFLAEWGHLEKQLGDGPFFNGADFSLADTAYAPLLMRLEIMERRYPQQLLESTPKIAAWCAALLARPTVRESVVADFEAQFRVYFAGQGGYLGERLA</sequence>
<dbReference type="EMBL" id="CBTJ020000102">
    <property type="protein sequence ID" value="CDI04289.1"/>
    <property type="molecule type" value="Genomic_DNA"/>
</dbReference>
<dbReference type="SFLD" id="SFLDS00019">
    <property type="entry name" value="Glutathione_Transferase_(cytos"/>
    <property type="match status" value="1"/>
</dbReference>
<gene>
    <name evidence="6" type="ORF">BN873_90040</name>
</gene>
<evidence type="ECO:0000256" key="1">
    <source>
        <dbReference type="ARBA" id="ARBA00012452"/>
    </source>
</evidence>
<dbReference type="SFLD" id="SFLDG00358">
    <property type="entry name" value="Main_(cytGST)"/>
    <property type="match status" value="1"/>
</dbReference>
<dbReference type="InterPro" id="IPR040079">
    <property type="entry name" value="Glutathione_S-Trfase"/>
</dbReference>
<evidence type="ECO:0000313" key="6">
    <source>
        <dbReference type="EMBL" id="CDI04289.1"/>
    </source>
</evidence>
<comment type="catalytic activity">
    <reaction evidence="3">
        <text>RX + glutathione = an S-substituted glutathione + a halide anion + H(+)</text>
        <dbReference type="Rhea" id="RHEA:16437"/>
        <dbReference type="ChEBI" id="CHEBI:15378"/>
        <dbReference type="ChEBI" id="CHEBI:16042"/>
        <dbReference type="ChEBI" id="CHEBI:17792"/>
        <dbReference type="ChEBI" id="CHEBI:57925"/>
        <dbReference type="ChEBI" id="CHEBI:90779"/>
        <dbReference type="EC" id="2.5.1.18"/>
    </reaction>
</comment>
<dbReference type="Pfam" id="PF13409">
    <property type="entry name" value="GST_N_2"/>
    <property type="match status" value="1"/>
</dbReference>
<dbReference type="SUPFAM" id="SSF52833">
    <property type="entry name" value="Thioredoxin-like"/>
    <property type="match status" value="1"/>
</dbReference>
<dbReference type="Pfam" id="PF13410">
    <property type="entry name" value="GST_C_2"/>
    <property type="match status" value="1"/>
</dbReference>
<dbReference type="InterPro" id="IPR004045">
    <property type="entry name" value="Glutathione_S-Trfase_N"/>
</dbReference>
<dbReference type="Proteomes" id="UP000035760">
    <property type="component" value="Unassembled WGS sequence"/>
</dbReference>
<evidence type="ECO:0000259" key="5">
    <source>
        <dbReference type="PROSITE" id="PS50405"/>
    </source>
</evidence>
<dbReference type="RefSeq" id="WP_048676344.1">
    <property type="nucleotide sequence ID" value="NZ_CBTJ020000102.1"/>
</dbReference>
<dbReference type="InterPro" id="IPR045073">
    <property type="entry name" value="Omega/Tau-like"/>
</dbReference>
<reference evidence="6" key="1">
    <citation type="submission" date="2013-07" db="EMBL/GenBank/DDBJ databases">
        <authorList>
            <person name="McIlroy S."/>
        </authorList>
    </citation>
    <scope>NUCLEOTIDE SEQUENCE [LARGE SCALE GENOMIC DNA]</scope>
    <source>
        <strain evidence="6">Run_A_D11</strain>
    </source>
</reference>
<dbReference type="EC" id="2.5.1.18" evidence="1"/>
<dbReference type="SFLD" id="SFLDG01152">
    <property type="entry name" value="Main.3:_Omega-_and_Tau-like"/>
    <property type="match status" value="1"/>
</dbReference>
<evidence type="ECO:0000259" key="4">
    <source>
        <dbReference type="PROSITE" id="PS50404"/>
    </source>
</evidence>
<dbReference type="PROSITE" id="PS50405">
    <property type="entry name" value="GST_CTER"/>
    <property type="match status" value="1"/>
</dbReference>
<dbReference type="GO" id="GO:0005737">
    <property type="term" value="C:cytoplasm"/>
    <property type="evidence" value="ECO:0007669"/>
    <property type="project" value="TreeGrafter"/>
</dbReference>
<dbReference type="PANTHER" id="PTHR43968:SF6">
    <property type="entry name" value="GLUTATHIONE S-TRANSFERASE OMEGA"/>
    <property type="match status" value="1"/>
</dbReference>
<evidence type="ECO:0000313" key="7">
    <source>
        <dbReference type="Proteomes" id="UP000035760"/>
    </source>
</evidence>
<dbReference type="SUPFAM" id="SSF47616">
    <property type="entry name" value="GST C-terminal domain-like"/>
    <property type="match status" value="1"/>
</dbReference>
<name>W6MBG5_9GAMM</name>
<comment type="caution">
    <text evidence="6">The sequence shown here is derived from an EMBL/GenBank/DDBJ whole genome shotgun (WGS) entry which is preliminary data.</text>
</comment>
<organism evidence="6 7">
    <name type="scientific">Candidatus Competibacter denitrificans Run_A_D11</name>
    <dbReference type="NCBI Taxonomy" id="1400863"/>
    <lineage>
        <taxon>Bacteria</taxon>
        <taxon>Pseudomonadati</taxon>
        <taxon>Pseudomonadota</taxon>
        <taxon>Gammaproteobacteria</taxon>
        <taxon>Candidatus Competibacteraceae</taxon>
        <taxon>Candidatus Competibacter</taxon>
    </lineage>
</organism>
<dbReference type="AlphaFoldDB" id="W6MBG5"/>